<organism evidence="1 2">
    <name type="scientific">Corynebacterium doosanense CAU 212 = DSM 45436</name>
    <dbReference type="NCBI Taxonomy" id="558173"/>
    <lineage>
        <taxon>Bacteria</taxon>
        <taxon>Bacillati</taxon>
        <taxon>Actinomycetota</taxon>
        <taxon>Actinomycetes</taxon>
        <taxon>Mycobacteriales</taxon>
        <taxon>Corynebacteriaceae</taxon>
        <taxon>Corynebacterium</taxon>
    </lineage>
</organism>
<evidence type="ECO:0000313" key="2">
    <source>
        <dbReference type="Proteomes" id="UP000029914"/>
    </source>
</evidence>
<gene>
    <name evidence="1" type="ORF">CDOO_01055</name>
</gene>
<dbReference type="HOGENOM" id="CLU_1657877_0_0_11"/>
<accession>A0A097IJ32</accession>
<evidence type="ECO:0000313" key="1">
    <source>
        <dbReference type="EMBL" id="AIT62146.1"/>
    </source>
</evidence>
<sequence>MGSNYRAVASEVIAGASASRRKKLSHDLALAESDEEATVVFAAAVAEAWGVEPDVVEFHEISTTSLPTYRDIDLVGHQLGMTGAEVVSLIRGQDQGFSPEDPNAVLPREYAAALRLRLQEHADAAAEIQRRVSLSDVWHDRSPRWIAEAIRSAVIDQRL</sequence>
<dbReference type="EMBL" id="CP006764">
    <property type="protein sequence ID" value="AIT62146.1"/>
    <property type="molecule type" value="Genomic_DNA"/>
</dbReference>
<dbReference type="Proteomes" id="UP000029914">
    <property type="component" value="Chromosome"/>
</dbReference>
<protein>
    <submittedName>
        <fullName evidence="1">Uncharacterized protein</fullName>
    </submittedName>
</protein>
<reference evidence="1 2" key="1">
    <citation type="submission" date="2013-09" db="EMBL/GenBank/DDBJ databases">
        <title>Complete genome sequence of Corynebacterium doosanense CAU 212(T) (=DSM 45436(T)), isolated from activated sludge.</title>
        <authorList>
            <person name="Schaffert L."/>
            <person name="Albersmeier A."/>
            <person name="Kalinowski J."/>
            <person name="Ruckert C."/>
        </authorList>
    </citation>
    <scope>NUCLEOTIDE SEQUENCE [LARGE SCALE GENOMIC DNA]</scope>
    <source>
        <strain evidence="1 2">CAU 212</strain>
    </source>
</reference>
<keyword evidence="2" id="KW-1185">Reference proteome</keyword>
<dbReference type="AlphaFoldDB" id="A0A097IJ32"/>
<proteinExistence type="predicted"/>
<dbReference type="KEGG" id="cdo:CDOO_01055"/>
<name>A0A097IJ32_9CORY</name>